<dbReference type="InterPro" id="IPR019652">
    <property type="entry name" value="DUF2509"/>
</dbReference>
<proteinExistence type="predicted"/>
<evidence type="ECO:0000313" key="2">
    <source>
        <dbReference type="EMBL" id="SCB72572.1"/>
    </source>
</evidence>
<keyword evidence="3" id="KW-1185">Reference proteome</keyword>
<dbReference type="STRING" id="1798182.GA0061081_10170"/>
<evidence type="ECO:0000313" key="3">
    <source>
        <dbReference type="Proteomes" id="UP000199670"/>
    </source>
</evidence>
<keyword evidence="1" id="KW-0472">Membrane</keyword>
<name>A0A1C3YRC6_9GAMM</name>
<keyword evidence="1" id="KW-1133">Transmembrane helix</keyword>
<accession>A0A1C3YRC6</accession>
<feature type="transmembrane region" description="Helical" evidence="1">
    <location>
        <begin position="12"/>
        <end position="38"/>
    </location>
</feature>
<dbReference type="Pfam" id="PF10713">
    <property type="entry name" value="DUF2509"/>
    <property type="match status" value="1"/>
</dbReference>
<protein>
    <recommendedName>
        <fullName evidence="4">DUF2509 family protein</fullName>
    </recommendedName>
</protein>
<dbReference type="OrthoDB" id="7059963at2"/>
<dbReference type="EMBL" id="FMAQ01000001">
    <property type="protein sequence ID" value="SCB72572.1"/>
    <property type="molecule type" value="Genomic_DNA"/>
</dbReference>
<organism evidence="2 3">
    <name type="scientific">Gilliamella bombicola</name>
    <dbReference type="NCBI Taxonomy" id="1798182"/>
    <lineage>
        <taxon>Bacteria</taxon>
        <taxon>Pseudomonadati</taxon>
        <taxon>Pseudomonadota</taxon>
        <taxon>Gammaproteobacteria</taxon>
        <taxon>Orbales</taxon>
        <taxon>Orbaceae</taxon>
        <taxon>Gilliamella</taxon>
    </lineage>
</organism>
<dbReference type="Proteomes" id="UP000199670">
    <property type="component" value="Unassembled WGS sequence"/>
</dbReference>
<reference evidence="3" key="1">
    <citation type="submission" date="2016-08" db="EMBL/GenBank/DDBJ databases">
        <authorList>
            <person name="Varghese N."/>
            <person name="Submissions Spin"/>
        </authorList>
    </citation>
    <scope>NUCLEOTIDE SEQUENCE [LARGE SCALE GENOMIC DNA]</scope>
    <source>
        <strain evidence="3">R-53248</strain>
    </source>
</reference>
<evidence type="ECO:0008006" key="4">
    <source>
        <dbReference type="Google" id="ProtNLM"/>
    </source>
</evidence>
<gene>
    <name evidence="2" type="ORF">GA0061081_10170</name>
</gene>
<dbReference type="AlphaFoldDB" id="A0A1C3YRC6"/>
<sequence>MKTDFNPLPAQSGFSTIMMVIIFMVVGLVLLIGFNLLICSWQKAIIMESQYYQQFNQANSSLTWGITQNWPAPKAHWHCLTEPTYQLKACIKKSLLKVDKYVLVRGEAKDEDFYLYTLAHFDNNRLIVEKGHWLDYCPEKRAIYCE</sequence>
<evidence type="ECO:0000256" key="1">
    <source>
        <dbReference type="SAM" id="Phobius"/>
    </source>
</evidence>
<keyword evidence="1" id="KW-0812">Transmembrane</keyword>